<proteinExistence type="predicted"/>
<name>A0A0A9G0V0_ARUDO</name>
<accession>A0A0A9G0V0</accession>
<reference evidence="1" key="1">
    <citation type="submission" date="2014-09" db="EMBL/GenBank/DDBJ databases">
        <authorList>
            <person name="Magalhaes I.L.F."/>
            <person name="Oliveira U."/>
            <person name="Santos F.R."/>
            <person name="Vidigal T.H.D.A."/>
            <person name="Brescovit A.D."/>
            <person name="Santos A.J."/>
        </authorList>
    </citation>
    <scope>NUCLEOTIDE SEQUENCE</scope>
    <source>
        <tissue evidence="1">Shoot tissue taken approximately 20 cm above the soil surface</tissue>
    </source>
</reference>
<organism evidence="1">
    <name type="scientific">Arundo donax</name>
    <name type="common">Giant reed</name>
    <name type="synonym">Donax arundinaceus</name>
    <dbReference type="NCBI Taxonomy" id="35708"/>
    <lineage>
        <taxon>Eukaryota</taxon>
        <taxon>Viridiplantae</taxon>
        <taxon>Streptophyta</taxon>
        <taxon>Embryophyta</taxon>
        <taxon>Tracheophyta</taxon>
        <taxon>Spermatophyta</taxon>
        <taxon>Magnoliopsida</taxon>
        <taxon>Liliopsida</taxon>
        <taxon>Poales</taxon>
        <taxon>Poaceae</taxon>
        <taxon>PACMAD clade</taxon>
        <taxon>Arundinoideae</taxon>
        <taxon>Arundineae</taxon>
        <taxon>Arundo</taxon>
    </lineage>
</organism>
<sequence length="27" mass="3061">MKFLPILFVAISVSRCVSGSTIFYFFS</sequence>
<evidence type="ECO:0000313" key="1">
    <source>
        <dbReference type="EMBL" id="JAE14278.1"/>
    </source>
</evidence>
<reference evidence="1" key="2">
    <citation type="journal article" date="2015" name="Data Brief">
        <title>Shoot transcriptome of the giant reed, Arundo donax.</title>
        <authorList>
            <person name="Barrero R.A."/>
            <person name="Guerrero F.D."/>
            <person name="Moolhuijzen P."/>
            <person name="Goolsby J.A."/>
            <person name="Tidwell J."/>
            <person name="Bellgard S.E."/>
            <person name="Bellgard M.I."/>
        </authorList>
    </citation>
    <scope>NUCLEOTIDE SEQUENCE</scope>
    <source>
        <tissue evidence="1">Shoot tissue taken approximately 20 cm above the soil surface</tissue>
    </source>
</reference>
<protein>
    <submittedName>
        <fullName evidence="1">Uncharacterized protein</fullName>
    </submittedName>
</protein>
<dbReference type="EMBL" id="GBRH01183618">
    <property type="protein sequence ID" value="JAE14278.1"/>
    <property type="molecule type" value="Transcribed_RNA"/>
</dbReference>
<dbReference type="AlphaFoldDB" id="A0A0A9G0V0"/>